<feature type="transmembrane region" description="Helical" evidence="2">
    <location>
        <begin position="837"/>
        <end position="858"/>
    </location>
</feature>
<name>A0A6A2X130_HIBSY</name>
<dbReference type="AlphaFoldDB" id="A0A6A2X130"/>
<evidence type="ECO:0000256" key="1">
    <source>
        <dbReference type="SAM" id="MobiDB-lite"/>
    </source>
</evidence>
<gene>
    <name evidence="3" type="ORF">F3Y22_tig00113721pilonHSYRG00050</name>
</gene>
<feature type="compositionally biased region" description="Polar residues" evidence="1">
    <location>
        <begin position="408"/>
        <end position="455"/>
    </location>
</feature>
<protein>
    <submittedName>
        <fullName evidence="3">Membrane protein of ER body 1</fullName>
    </submittedName>
</protein>
<sequence>MDMEQQQIDPKLLNKTLWLDQEREEEEEAGVDLLARRSSSKHPPNGVGATAKSAEGELESPPSNGTTLEIPDQEVEEREDAPVTACGGENGEGGGNSVYFDKLQGIWICRHCNWSHQIGDPCIHNVQDPEGYLHLPMSTKTLNQWGLETKGTESINEQQSEITEFPSMEINHQMVKNSEDKKDFGLRAAPVEHLHEAANGSFINEKQSEITKSTSMEINHQMVKNSEDKKDFGLRPAPVEHLHEANGSFKHFENGTKEGADVDVFEDIEEDLVDLDVERVLDKQNTHHLYCPNCHSCITKKVILVRRRPKVSIRHRPKRGSKLDLIPNSAGLGGSDDAPEIHPNVSPVAAPDEQNDGREQEQKQEAFSCLSCFSLFIPIGNGCFKILEFFRWGRQTERAQHTQEIRQTENIQTTPEIRQMEHTGSSQRTNLNENTRTPQGVSPSENTQSPQVTSLQEKIEISQFVNQNGNAETPQQVSHDAKKPQDINWNEDTQSPQKISHDANMNNPQHIKHDEDAQKAQPISWNEDKPSHQKISRDENARSLQDINQNNGKQTLQKITTDGTNWKESSPVQAGLAVSLVSAAVLTPSITDKGYIDGVAMKTEPGISGIFSPTKSTLLDKIIADSTEQKPDVDVLQRIVGNEIKDLETGLLEPTFHPGTDVAPLSQRTTETERRGSIAGEVHEWEILKSVVYGGLVESITSLGVVSSAAGAGAATLNVLALGVANLIGGLIIIFHNLRELKNDRPRVGGASDVEEDRYQVLLGRRQNFIKHAVVAILSFLVFGLVPPVVYGFSFRKSDDKDLKLAAVAGASLICIFLLALGKGHVRRPHRTYFRSVSYYIGLGITASGISYVVGQLLKKLLQQLGLFESSSTVGLPLLETVSMEVGRASY</sequence>
<feature type="compositionally biased region" description="Polar residues" evidence="1">
    <location>
        <begin position="487"/>
        <end position="509"/>
    </location>
</feature>
<dbReference type="EMBL" id="VEPZ02001717">
    <property type="protein sequence ID" value="KAE8661990.1"/>
    <property type="molecule type" value="Genomic_DNA"/>
</dbReference>
<feature type="region of interest" description="Disordered" evidence="1">
    <location>
        <begin position="399"/>
        <end position="455"/>
    </location>
</feature>
<accession>A0A6A2X130</accession>
<comment type="caution">
    <text evidence="3">The sequence shown here is derived from an EMBL/GenBank/DDBJ whole genome shotgun (WGS) entry which is preliminary data.</text>
</comment>
<dbReference type="InterPro" id="IPR052843">
    <property type="entry name" value="ER_body_metal_sequester"/>
</dbReference>
<keyword evidence="2" id="KW-0472">Membrane</keyword>
<feature type="transmembrane region" description="Helical" evidence="2">
    <location>
        <begin position="805"/>
        <end position="825"/>
    </location>
</feature>
<keyword evidence="4" id="KW-1185">Reference proteome</keyword>
<evidence type="ECO:0000313" key="3">
    <source>
        <dbReference type="EMBL" id="KAE8661990.1"/>
    </source>
</evidence>
<organism evidence="3 4">
    <name type="scientific">Hibiscus syriacus</name>
    <name type="common">Rose of Sharon</name>
    <dbReference type="NCBI Taxonomy" id="106335"/>
    <lineage>
        <taxon>Eukaryota</taxon>
        <taxon>Viridiplantae</taxon>
        <taxon>Streptophyta</taxon>
        <taxon>Embryophyta</taxon>
        <taxon>Tracheophyta</taxon>
        <taxon>Spermatophyta</taxon>
        <taxon>Magnoliopsida</taxon>
        <taxon>eudicotyledons</taxon>
        <taxon>Gunneridae</taxon>
        <taxon>Pentapetalae</taxon>
        <taxon>rosids</taxon>
        <taxon>malvids</taxon>
        <taxon>Malvales</taxon>
        <taxon>Malvaceae</taxon>
        <taxon>Malvoideae</taxon>
        <taxon>Hibiscus</taxon>
    </lineage>
</organism>
<evidence type="ECO:0000256" key="2">
    <source>
        <dbReference type="SAM" id="Phobius"/>
    </source>
</evidence>
<proteinExistence type="predicted"/>
<dbReference type="PANTHER" id="PTHR38937">
    <property type="entry name" value="MEMBRANE PROTEIN OF ER BODY-LIKE PROTEIN"/>
    <property type="match status" value="1"/>
</dbReference>
<feature type="region of interest" description="Disordered" evidence="1">
    <location>
        <begin position="471"/>
        <end position="516"/>
    </location>
</feature>
<dbReference type="PANTHER" id="PTHR38937:SF2">
    <property type="entry name" value="MEMBRANE PROTEIN OF ER BODY-LIKE PROTEIN ISOFORM X1"/>
    <property type="match status" value="1"/>
</dbReference>
<evidence type="ECO:0000313" key="4">
    <source>
        <dbReference type="Proteomes" id="UP000436088"/>
    </source>
</evidence>
<keyword evidence="2" id="KW-0812">Transmembrane</keyword>
<feature type="region of interest" description="Disordered" evidence="1">
    <location>
        <begin position="1"/>
        <end position="77"/>
    </location>
</feature>
<feature type="transmembrane region" description="Helical" evidence="2">
    <location>
        <begin position="773"/>
        <end position="793"/>
    </location>
</feature>
<dbReference type="Proteomes" id="UP000436088">
    <property type="component" value="Unassembled WGS sequence"/>
</dbReference>
<feature type="transmembrane region" description="Helical" evidence="2">
    <location>
        <begin position="717"/>
        <end position="738"/>
    </location>
</feature>
<reference evidence="3" key="1">
    <citation type="submission" date="2019-09" db="EMBL/GenBank/DDBJ databases">
        <title>Draft genome information of white flower Hibiscus syriacus.</title>
        <authorList>
            <person name="Kim Y.-M."/>
        </authorList>
    </citation>
    <scope>NUCLEOTIDE SEQUENCE [LARGE SCALE GENOMIC DNA]</scope>
    <source>
        <strain evidence="3">YM2019G1</strain>
    </source>
</reference>
<keyword evidence="2" id="KW-1133">Transmembrane helix</keyword>
<feature type="region of interest" description="Disordered" evidence="1">
    <location>
        <begin position="314"/>
        <end position="361"/>
    </location>
</feature>